<dbReference type="EMBL" id="CAJNOJ010001256">
    <property type="protein sequence ID" value="CAF1547731.1"/>
    <property type="molecule type" value="Genomic_DNA"/>
</dbReference>
<protein>
    <recommendedName>
        <fullName evidence="2">HAT C-terminal dimerisation domain-containing protein</fullName>
    </recommendedName>
</protein>
<dbReference type="Proteomes" id="UP000663852">
    <property type="component" value="Unassembled WGS sequence"/>
</dbReference>
<proteinExistence type="predicted"/>
<evidence type="ECO:0000259" key="2">
    <source>
        <dbReference type="Pfam" id="PF05699"/>
    </source>
</evidence>
<sequence length="401" mass="46046">MNDDPIERGIETIPKDCDLLNVIIDDSLTDSWEEDIEIDVNDPTLSKEQKLILSLMAKCRKLILMIKKSSVFSDYIKKQRKLSNIKRDLIQRTRWNSTYLMIHLLKVLRSTIEKLFRDKHSLTKNCEQLQKHNKLELTSSEWNYLEELWKVLHGFYCTTIPISGRNYCIIGASFFVLMRLKAYLFEDRKDSLFIKRLKKLLLTKFIQYYEIDRNQMDILKLFDVDKRGVEQHVKQTLNNESINVNNQSSSSSSSSQLNTSSTTTVDIINSTTTLSTTHSSQKKKVTAMETFLMTIGDTSYSTPAPTNRASIIEEIYNYRLLLGKFNHDRIPDVSAFVEIWTIYGGALPSLFKLAKEFNCTPATSVASEAAFAARKERSRISPENLSAAIFLKVSCALQTNV</sequence>
<dbReference type="GO" id="GO:0046983">
    <property type="term" value="F:protein dimerization activity"/>
    <property type="evidence" value="ECO:0007669"/>
    <property type="project" value="InterPro"/>
</dbReference>
<reference evidence="3" key="1">
    <citation type="submission" date="2021-02" db="EMBL/GenBank/DDBJ databases">
        <authorList>
            <person name="Nowell W R."/>
        </authorList>
    </citation>
    <scope>NUCLEOTIDE SEQUENCE</scope>
</reference>
<dbReference type="SUPFAM" id="SSF53098">
    <property type="entry name" value="Ribonuclease H-like"/>
    <property type="match status" value="1"/>
</dbReference>
<name>A0A815WH69_ADIRI</name>
<evidence type="ECO:0000256" key="1">
    <source>
        <dbReference type="SAM" id="MobiDB-lite"/>
    </source>
</evidence>
<comment type="caution">
    <text evidence="3">The sequence shown here is derived from an EMBL/GenBank/DDBJ whole genome shotgun (WGS) entry which is preliminary data.</text>
</comment>
<accession>A0A815WH69</accession>
<dbReference type="InterPro" id="IPR008906">
    <property type="entry name" value="HATC_C_dom"/>
</dbReference>
<evidence type="ECO:0000313" key="4">
    <source>
        <dbReference type="Proteomes" id="UP000663852"/>
    </source>
</evidence>
<dbReference type="Pfam" id="PF05699">
    <property type="entry name" value="Dimer_Tnp_hAT"/>
    <property type="match status" value="1"/>
</dbReference>
<dbReference type="PANTHER" id="PTHR23272">
    <property type="entry name" value="BED FINGER-RELATED"/>
    <property type="match status" value="1"/>
</dbReference>
<feature type="region of interest" description="Disordered" evidence="1">
    <location>
        <begin position="240"/>
        <end position="259"/>
    </location>
</feature>
<dbReference type="OrthoDB" id="1607513at2759"/>
<dbReference type="AlphaFoldDB" id="A0A815WH69"/>
<feature type="domain" description="HAT C-terminal dimerisation" evidence="2">
    <location>
        <begin position="337"/>
        <end position="392"/>
    </location>
</feature>
<organism evidence="3 4">
    <name type="scientific">Adineta ricciae</name>
    <name type="common">Rotifer</name>
    <dbReference type="NCBI Taxonomy" id="249248"/>
    <lineage>
        <taxon>Eukaryota</taxon>
        <taxon>Metazoa</taxon>
        <taxon>Spiralia</taxon>
        <taxon>Gnathifera</taxon>
        <taxon>Rotifera</taxon>
        <taxon>Eurotatoria</taxon>
        <taxon>Bdelloidea</taxon>
        <taxon>Adinetida</taxon>
        <taxon>Adinetidae</taxon>
        <taxon>Adineta</taxon>
    </lineage>
</organism>
<dbReference type="InterPro" id="IPR012337">
    <property type="entry name" value="RNaseH-like_sf"/>
</dbReference>
<evidence type="ECO:0000313" key="3">
    <source>
        <dbReference type="EMBL" id="CAF1547731.1"/>
    </source>
</evidence>
<gene>
    <name evidence="3" type="ORF">EDS130_LOCUS45774</name>
</gene>